<proteinExistence type="predicted"/>
<dbReference type="AlphaFoldDB" id="A0A3M8W3F3"/>
<evidence type="ECO:0000313" key="2">
    <source>
        <dbReference type="Proteomes" id="UP000275401"/>
    </source>
</evidence>
<name>A0A3M8W3F3_9ACTN</name>
<sequence length="211" mass="23578">MTGTNADLARAFPSRLVHDVRAVLAAMPDPPSPFMSPFSVDVSGEVVSIPSRIYNEELPIDATHGLAARQRVILHCLYSRHGDGMVRQRHLEQIVRSGEPWVAPFVVQLVGEYVVEILEAIRKGISDVATPGSAQGLLYGDFVARNASFFARTERRVVSYWSRYYRHRYPAFGTYPGCLTLELLRAAAADRTGRRWPRHTPPGLADSHHSR</sequence>
<organism evidence="1 2">
    <name type="scientific">Streptomyces botrytidirepellens</name>
    <dbReference type="NCBI Taxonomy" id="2486417"/>
    <lineage>
        <taxon>Bacteria</taxon>
        <taxon>Bacillati</taxon>
        <taxon>Actinomycetota</taxon>
        <taxon>Actinomycetes</taxon>
        <taxon>Kitasatosporales</taxon>
        <taxon>Streptomycetaceae</taxon>
        <taxon>Streptomyces</taxon>
    </lineage>
</organism>
<gene>
    <name evidence="1" type="ORF">EEJ42_17925</name>
</gene>
<accession>A0A3M8W3F3</accession>
<keyword evidence="2" id="KW-1185">Reference proteome</keyword>
<dbReference type="Proteomes" id="UP000275401">
    <property type="component" value="Unassembled WGS sequence"/>
</dbReference>
<comment type="caution">
    <text evidence="1">The sequence shown here is derived from an EMBL/GenBank/DDBJ whole genome shotgun (WGS) entry which is preliminary data.</text>
</comment>
<evidence type="ECO:0000313" key="1">
    <source>
        <dbReference type="EMBL" id="RNG24140.1"/>
    </source>
</evidence>
<protein>
    <submittedName>
        <fullName evidence="1">Uncharacterized protein</fullName>
    </submittedName>
</protein>
<reference evidence="1 2" key="1">
    <citation type="submission" date="2018-11" db="EMBL/GenBank/DDBJ databases">
        <title>The Potential of Streptomyces as Biocontrol Agents against the Tomato grey mould, Botrytis cinerea (Gray mold) Frontiers in Microbiology.</title>
        <authorList>
            <person name="Li D."/>
        </authorList>
    </citation>
    <scope>NUCLEOTIDE SEQUENCE [LARGE SCALE GENOMIC DNA]</scope>
    <source>
        <strain evidence="1 2">NEAU-LD23</strain>
    </source>
</reference>
<dbReference type="EMBL" id="RIBZ01000233">
    <property type="protein sequence ID" value="RNG24140.1"/>
    <property type="molecule type" value="Genomic_DNA"/>
</dbReference>